<evidence type="ECO:0000313" key="4">
    <source>
        <dbReference type="Proteomes" id="UP000253918"/>
    </source>
</evidence>
<reference evidence="3 4" key="1">
    <citation type="submission" date="2018-07" db="EMBL/GenBank/DDBJ databases">
        <title>a novel species of Sphingomonas isolated from the rhizosphere soil of Araceae plant.</title>
        <authorList>
            <person name="Zhiyong W."/>
            <person name="Qinglan Z."/>
            <person name="Zhiwei F."/>
            <person name="Ding X."/>
            <person name="Gejiao W."/>
            <person name="Shixue Z."/>
        </authorList>
    </citation>
    <scope>NUCLEOTIDE SEQUENCE [LARGE SCALE GENOMIC DNA]</scope>
    <source>
        <strain evidence="3 4">WZY 27</strain>
    </source>
</reference>
<dbReference type="GO" id="GO:0016779">
    <property type="term" value="F:nucleotidyltransferase activity"/>
    <property type="evidence" value="ECO:0007669"/>
    <property type="project" value="UniProtKB-KW"/>
</dbReference>
<keyword evidence="1" id="KW-0460">Magnesium</keyword>
<name>A0A369VYC6_9SPHN</name>
<accession>A0A369VYC6</accession>
<sequence length="255" mass="26622">MTFAALILAGSRGGEDPVASHAGVADKALVDIDGQSMLSRVIGAVREAGVGRIAVSAQGPAVQAEADRCGATPVAAEAGPSASTASGLRTLGAPLLVTTGDHALLKPEWVRDFVARVPTGTDVAVLVARREAVGAAAPGSRRTYLRFADGHWSGCNLFFLATPRAEAAVRLWQAVEKDRKRPWRIVRRLGPVLLLRYLAGRLTLTEAVAHLGRRAGVVAAAIACPDGLAAVDVDKPADLDFVRGYLAQARVPDRA</sequence>
<dbReference type="InterPro" id="IPR029044">
    <property type="entry name" value="Nucleotide-diphossugar_trans"/>
</dbReference>
<dbReference type="Proteomes" id="UP000253918">
    <property type="component" value="Unassembled WGS sequence"/>
</dbReference>
<organism evidence="3 4">
    <name type="scientific">Sphingomonas aracearum</name>
    <dbReference type="NCBI Taxonomy" id="2283317"/>
    <lineage>
        <taxon>Bacteria</taxon>
        <taxon>Pseudomonadati</taxon>
        <taxon>Pseudomonadota</taxon>
        <taxon>Alphaproteobacteria</taxon>
        <taxon>Sphingomonadales</taxon>
        <taxon>Sphingomonadaceae</taxon>
        <taxon>Sphingomonas</taxon>
    </lineage>
</organism>
<evidence type="ECO:0000259" key="2">
    <source>
        <dbReference type="Pfam" id="PF12804"/>
    </source>
</evidence>
<keyword evidence="4" id="KW-1185">Reference proteome</keyword>
<feature type="domain" description="MobA-like NTP transferase" evidence="2">
    <location>
        <begin position="5"/>
        <end position="146"/>
    </location>
</feature>
<proteinExistence type="predicted"/>
<dbReference type="SUPFAM" id="SSF53448">
    <property type="entry name" value="Nucleotide-diphospho-sugar transferases"/>
    <property type="match status" value="1"/>
</dbReference>
<dbReference type="AlphaFoldDB" id="A0A369VYC6"/>
<dbReference type="OrthoDB" id="159246at2"/>
<dbReference type="EMBL" id="QQNB01000002">
    <property type="protein sequence ID" value="RDE06130.1"/>
    <property type="molecule type" value="Genomic_DNA"/>
</dbReference>
<keyword evidence="3" id="KW-0808">Transferase</keyword>
<dbReference type="Pfam" id="PF12804">
    <property type="entry name" value="NTP_transf_3"/>
    <property type="match status" value="1"/>
</dbReference>
<evidence type="ECO:0000256" key="1">
    <source>
        <dbReference type="ARBA" id="ARBA00022842"/>
    </source>
</evidence>
<keyword evidence="3" id="KW-0548">Nucleotidyltransferase</keyword>
<dbReference type="InterPro" id="IPR025877">
    <property type="entry name" value="MobA-like_NTP_Trfase"/>
</dbReference>
<dbReference type="RefSeq" id="WP_114688199.1">
    <property type="nucleotide sequence ID" value="NZ_QQNB01000002.1"/>
</dbReference>
<evidence type="ECO:0000313" key="3">
    <source>
        <dbReference type="EMBL" id="RDE06130.1"/>
    </source>
</evidence>
<comment type="caution">
    <text evidence="3">The sequence shown here is derived from an EMBL/GenBank/DDBJ whole genome shotgun (WGS) entry which is preliminary data.</text>
</comment>
<gene>
    <name evidence="3" type="ORF">DVW87_10750</name>
</gene>
<protein>
    <submittedName>
        <fullName evidence="3">GTP--adenosylcobinamide-phosphate guanylyltransferase</fullName>
    </submittedName>
</protein>
<dbReference type="Gene3D" id="3.90.550.10">
    <property type="entry name" value="Spore Coat Polysaccharide Biosynthesis Protein SpsA, Chain A"/>
    <property type="match status" value="1"/>
</dbReference>